<dbReference type="InterPro" id="IPR037401">
    <property type="entry name" value="SnoaL-like"/>
</dbReference>
<dbReference type="SUPFAM" id="SSF54427">
    <property type="entry name" value="NTF2-like"/>
    <property type="match status" value="1"/>
</dbReference>
<dbReference type="CDD" id="cd00531">
    <property type="entry name" value="NTF2_like"/>
    <property type="match status" value="1"/>
</dbReference>
<reference evidence="3" key="1">
    <citation type="submission" date="2015-10" db="EMBL/GenBank/DDBJ databases">
        <title>Metagenome-Assembled Genomes uncover a global brackish microbiome.</title>
        <authorList>
            <person name="Hugerth L.W."/>
            <person name="Larsson J."/>
            <person name="Alneberg J."/>
            <person name="Lindh M.V."/>
            <person name="Legrand C."/>
            <person name="Pinhassi J."/>
            <person name="Andersson A."/>
        </authorList>
    </citation>
    <scope>NUCLEOTIDE SEQUENCE [LARGE SCALE GENOMIC DNA]</scope>
</reference>
<dbReference type="InterPro" id="IPR032710">
    <property type="entry name" value="NTF2-like_dom_sf"/>
</dbReference>
<dbReference type="Pfam" id="PF13577">
    <property type="entry name" value="SnoaL_4"/>
    <property type="match status" value="1"/>
</dbReference>
<proteinExistence type="predicted"/>
<gene>
    <name evidence="2" type="ORF">ABR63_04675</name>
</gene>
<sequence>MSDIDRTIQEIIDKESIRELVHLYCRAADRHDHVLMRELYHEDAYDDHGSFFKGKAMEFIDMLPEIQKTMGILHHNVTTHNIKMAGHQAEGETYIIAFHQVLSDSGPFDVLIGGRYFDRYEKREGVWKFLSRAVDADWAYVKDPSQVNLTHPMVEGANLGTSDHTDPSYKYLKSFIRAKR</sequence>
<evidence type="ECO:0000313" key="3">
    <source>
        <dbReference type="Proteomes" id="UP000050874"/>
    </source>
</evidence>
<dbReference type="Gene3D" id="3.10.450.50">
    <property type="match status" value="1"/>
</dbReference>
<evidence type="ECO:0000313" key="2">
    <source>
        <dbReference type="EMBL" id="KRO40665.1"/>
    </source>
</evidence>
<dbReference type="AlphaFoldDB" id="A0A0R2PRN5"/>
<organism evidence="2 3">
    <name type="scientific">SAR86 cluster bacterium BACL1 MAG-120920-bin57</name>
    <dbReference type="NCBI Taxonomy" id="1655571"/>
    <lineage>
        <taxon>Bacteria</taxon>
        <taxon>Pseudomonadati</taxon>
        <taxon>Pseudomonadota</taxon>
        <taxon>Gammaproteobacteria</taxon>
        <taxon>SAR86 cluster</taxon>
    </lineage>
</organism>
<protein>
    <recommendedName>
        <fullName evidence="1">SnoaL-like domain-containing protein</fullName>
    </recommendedName>
</protein>
<feature type="domain" description="SnoaL-like" evidence="1">
    <location>
        <begin position="9"/>
        <end position="132"/>
    </location>
</feature>
<name>A0A0R2PRN5_9GAMM</name>
<dbReference type="Proteomes" id="UP000050874">
    <property type="component" value="Unassembled WGS sequence"/>
</dbReference>
<dbReference type="EMBL" id="LIAV01000078">
    <property type="protein sequence ID" value="KRO40665.1"/>
    <property type="molecule type" value="Genomic_DNA"/>
</dbReference>
<comment type="caution">
    <text evidence="2">The sequence shown here is derived from an EMBL/GenBank/DDBJ whole genome shotgun (WGS) entry which is preliminary data.</text>
</comment>
<evidence type="ECO:0000259" key="1">
    <source>
        <dbReference type="Pfam" id="PF13577"/>
    </source>
</evidence>
<accession>A0A0R2PRN5</accession>